<evidence type="ECO:0000313" key="5">
    <source>
        <dbReference type="Proteomes" id="UP000245760"/>
    </source>
</evidence>
<keyword evidence="1" id="KW-0812">Transmembrane</keyword>
<accession>A0AAI8NLB9</accession>
<evidence type="ECO:0000256" key="1">
    <source>
        <dbReference type="SAM" id="Phobius"/>
    </source>
</evidence>
<dbReference type="Proteomes" id="UP000245760">
    <property type="component" value="Chromosome"/>
</dbReference>
<reference evidence="4 5" key="1">
    <citation type="submission" date="2018-05" db="EMBL/GenBank/DDBJ databases">
        <title>Klebsiella quasipneumonaiae provides a window into carbapenemase gene transfer, plasmid rearrangements and nosocomial acquisition from the hospital environment.</title>
        <authorList>
            <person name="Mathers A.J."/>
            <person name="Vegesana K."/>
            <person name="Stoesser N."/>
            <person name="Crook D."/>
            <person name="Vaughan A."/>
            <person name="Barry K."/>
            <person name="Parikh H."/>
            <person name="Sebra R."/>
            <person name="Kotay S."/>
            <person name="Walker A.S."/>
            <person name="Sheppard A.E."/>
        </authorList>
    </citation>
    <scope>NUCLEOTIDE SEQUENCE [LARGE SCALE GENOMIC DNA]</scope>
    <source>
        <strain evidence="2 5">CAV1947</strain>
        <strain evidence="3 4">CAV2018</strain>
    </source>
</reference>
<organism evidence="3 4">
    <name type="scientific">Klebsiella quasipneumoniae</name>
    <dbReference type="NCBI Taxonomy" id="1463165"/>
    <lineage>
        <taxon>Bacteria</taxon>
        <taxon>Pseudomonadati</taxon>
        <taxon>Pseudomonadota</taxon>
        <taxon>Gammaproteobacteria</taxon>
        <taxon>Enterobacterales</taxon>
        <taxon>Enterobacteriaceae</taxon>
        <taxon>Klebsiella/Raoultella group</taxon>
        <taxon>Klebsiella</taxon>
        <taxon>Klebsiella pneumoniae complex</taxon>
    </lineage>
</organism>
<dbReference type="EMBL" id="CP029443">
    <property type="protein sequence ID" value="AWL57496.1"/>
    <property type="molecule type" value="Genomic_DNA"/>
</dbReference>
<keyword evidence="1" id="KW-1133">Transmembrane helix</keyword>
<gene>
    <name evidence="3" type="ORF">DKC00_15745</name>
    <name evidence="2" type="ORF">DKC11_17420</name>
</gene>
<keyword evidence="1" id="KW-0472">Membrane</keyword>
<dbReference type="EMBL" id="CP029432">
    <property type="protein sequence ID" value="AWL63113.1"/>
    <property type="molecule type" value="Genomic_DNA"/>
</dbReference>
<proteinExistence type="predicted"/>
<protein>
    <submittedName>
        <fullName evidence="3">Uncharacterized protein</fullName>
    </submittedName>
</protein>
<feature type="transmembrane region" description="Helical" evidence="1">
    <location>
        <begin position="27"/>
        <end position="47"/>
    </location>
</feature>
<feature type="transmembrane region" description="Helical" evidence="1">
    <location>
        <begin position="125"/>
        <end position="147"/>
    </location>
</feature>
<keyword evidence="5" id="KW-1185">Reference proteome</keyword>
<evidence type="ECO:0000313" key="2">
    <source>
        <dbReference type="EMBL" id="AWL57496.1"/>
    </source>
</evidence>
<dbReference type="RefSeq" id="WP_109546927.1">
    <property type="nucleotide sequence ID" value="NZ_CP029432.1"/>
</dbReference>
<evidence type="ECO:0000313" key="3">
    <source>
        <dbReference type="EMBL" id="AWL63113.1"/>
    </source>
</evidence>
<evidence type="ECO:0000313" key="4">
    <source>
        <dbReference type="Proteomes" id="UP000245649"/>
    </source>
</evidence>
<dbReference type="AlphaFoldDB" id="A0AAI8NLB9"/>
<dbReference type="Proteomes" id="UP000245649">
    <property type="component" value="Chromosome"/>
</dbReference>
<sequence>MNLNEEQYSAALATLNKRASRSKMTTILFIYALLISLVSMPTSLFYIKIKSNDREDLLSSLTRAATEAHSTLNAITGLNNATRELIQSLDNFKSSSNIGNNLISQLTTTAPVTKQENTLTKILEIAGPIILILSSLLFIVYILRLFIVFIKYNMQMSNDYDNQKISLLLSGGNTEEFSKILNNLRSHNITFEKTPYLPQEKIILKLIDLARVSRDKI</sequence>
<name>A0AAI8NLB9_9ENTR</name>